<dbReference type="Pfam" id="PF01014">
    <property type="entry name" value="Uricase"/>
    <property type="match status" value="2"/>
</dbReference>
<sequence length="523" mass="57801">MASLSYARYGKDNVRLYKVQRNDNGTQDVTEMTVCTLLEGDIAESWTKADNANIVATDTQKQTVYVMAKLHPVNPPELFASILANHFIEQYSHIHVAHVNITVHRWTRMEVNGKPHPHSFLRDGEEKRTVECVVRRNQGISIASGIKGLLVLKSTGSQFWGFHRDEYTRLPETWDRILSTEVESTWHWRAFKDLEEVKQDLGALNKAWADARKITLETFAEENSPSVQNTMYLMSEQILAAAPRVDAVDYSLPNKHYFEIDLSWFNGLKNTGEDAEVYAPQSDPNGLIQCTVTRQAGIKDVQTSLYKISGIHNVSADLSSQMISVTGNAAPSAIVAAIQETGRDAILRGSGKAESAAVCILETHASSVKDAVRGLIRMVQVGPSMTILDMTLRGVSPGSYNVSVRETGDISEGAESTGGIWDMIQAKEESRPAKGVFGTIEVGQSGLGSVFLDRPIQIWEMIGRSIVVSRQQEQQKLSKEDPDTLVGVIARSAGVWDNDKTVCSCSGKTVWEERKEQSAKGML</sequence>
<comment type="cofactor">
    <cofactor evidence="1">
        <name>Cu(2+)</name>
        <dbReference type="ChEBI" id="CHEBI:29036"/>
    </cofactor>
</comment>
<evidence type="ECO:0000256" key="1">
    <source>
        <dbReference type="ARBA" id="ARBA00001973"/>
    </source>
</evidence>
<dbReference type="InterPro" id="IPR036163">
    <property type="entry name" value="HMA_dom_sf"/>
</dbReference>
<reference evidence="13 14" key="1">
    <citation type="submission" date="2017-01" db="EMBL/GenBank/DDBJ databases">
        <title>The recent genome duplication of the halophilic yeast Hortaea werneckii: insights from long-read sequencing.</title>
        <authorList>
            <person name="Sinha S."/>
            <person name="Flibotte S."/>
            <person name="Neira M."/>
            <person name="Lenassi M."/>
            <person name="Gostincar C."/>
            <person name="Stajich J.E."/>
            <person name="Nislow C.E."/>
        </authorList>
    </citation>
    <scope>NUCLEOTIDE SEQUENCE [LARGE SCALE GENOMIC DNA]</scope>
    <source>
        <strain evidence="13 14">EXF-2000</strain>
    </source>
</reference>
<keyword evidence="9" id="KW-0560">Oxidoreductase</keyword>
<dbReference type="InParanoid" id="A0A1Z5T6E0"/>
<dbReference type="GO" id="GO:0046872">
    <property type="term" value="F:metal ion binding"/>
    <property type="evidence" value="ECO:0007669"/>
    <property type="project" value="InterPro"/>
</dbReference>
<dbReference type="UniPathway" id="UPA00394">
    <property type="reaction ID" value="UER00650"/>
</dbReference>
<dbReference type="Proteomes" id="UP000194280">
    <property type="component" value="Unassembled WGS sequence"/>
</dbReference>
<dbReference type="STRING" id="1157616.A0A1Z5T6E0"/>
<evidence type="ECO:0000256" key="6">
    <source>
        <dbReference type="ARBA" id="ARBA00012598"/>
    </source>
</evidence>
<dbReference type="EMBL" id="MUNK01000111">
    <property type="protein sequence ID" value="OTA31589.1"/>
    <property type="molecule type" value="Genomic_DNA"/>
</dbReference>
<dbReference type="SUPFAM" id="SSF49329">
    <property type="entry name" value="Cu,Zn superoxide dismutase-like"/>
    <property type="match status" value="1"/>
</dbReference>
<evidence type="ECO:0000259" key="12">
    <source>
        <dbReference type="PROSITE" id="PS50846"/>
    </source>
</evidence>
<dbReference type="InterPro" id="IPR001424">
    <property type="entry name" value="SOD_Cu_Zn_dom"/>
</dbReference>
<gene>
    <name evidence="13" type="ORF">BTJ68_07306</name>
</gene>
<evidence type="ECO:0000313" key="14">
    <source>
        <dbReference type="Proteomes" id="UP000194280"/>
    </source>
</evidence>
<evidence type="ECO:0000256" key="9">
    <source>
        <dbReference type="ARBA" id="ARBA00023002"/>
    </source>
</evidence>
<dbReference type="InterPro" id="IPR006121">
    <property type="entry name" value="HMA_dom"/>
</dbReference>
<comment type="caution">
    <text evidence="13">The sequence shown here is derived from an EMBL/GenBank/DDBJ whole genome shotgun (WGS) entry which is preliminary data.</text>
</comment>
<dbReference type="CDD" id="cd00445">
    <property type="entry name" value="Uricase"/>
    <property type="match status" value="1"/>
</dbReference>
<dbReference type="Gene3D" id="3.10.270.10">
    <property type="entry name" value="Urate Oxidase"/>
    <property type="match status" value="1"/>
</dbReference>
<organism evidence="13 14">
    <name type="scientific">Hortaea werneckii EXF-2000</name>
    <dbReference type="NCBI Taxonomy" id="1157616"/>
    <lineage>
        <taxon>Eukaryota</taxon>
        <taxon>Fungi</taxon>
        <taxon>Dikarya</taxon>
        <taxon>Ascomycota</taxon>
        <taxon>Pezizomycotina</taxon>
        <taxon>Dothideomycetes</taxon>
        <taxon>Dothideomycetidae</taxon>
        <taxon>Mycosphaerellales</taxon>
        <taxon>Teratosphaeriaceae</taxon>
        <taxon>Hortaea</taxon>
    </lineage>
</organism>
<dbReference type="PANTHER" id="PTHR42874">
    <property type="entry name" value="URICASE"/>
    <property type="match status" value="1"/>
</dbReference>
<dbReference type="InterPro" id="IPR019842">
    <property type="entry name" value="Uricase_CS"/>
</dbReference>
<accession>A0A1Z5T6E0</accession>
<evidence type="ECO:0000256" key="3">
    <source>
        <dbReference type="ARBA" id="ARBA00004831"/>
    </source>
</evidence>
<evidence type="ECO:0000256" key="7">
    <source>
        <dbReference type="ARBA" id="ARBA00016103"/>
    </source>
</evidence>
<name>A0A1Z5T6E0_HORWE</name>
<comment type="similarity">
    <text evidence="4">Belongs to the uricase family.</text>
</comment>
<dbReference type="EC" id="1.7.3.3" evidence="6"/>
<dbReference type="VEuPathDB" id="FungiDB:BTJ68_07306"/>
<evidence type="ECO:0000256" key="10">
    <source>
        <dbReference type="ARBA" id="ARBA00023140"/>
    </source>
</evidence>
<dbReference type="GO" id="GO:0006801">
    <property type="term" value="P:superoxide metabolic process"/>
    <property type="evidence" value="ECO:0007669"/>
    <property type="project" value="InterPro"/>
</dbReference>
<dbReference type="NCBIfam" id="TIGR03383">
    <property type="entry name" value="urate_oxi"/>
    <property type="match status" value="1"/>
</dbReference>
<keyword evidence="14" id="KW-1185">Reference proteome</keyword>
<dbReference type="Gene3D" id="2.60.40.200">
    <property type="entry name" value="Superoxide dismutase, copper/zinc binding domain"/>
    <property type="match status" value="1"/>
</dbReference>
<dbReference type="InterPro" id="IPR002042">
    <property type="entry name" value="Uricase"/>
</dbReference>
<evidence type="ECO:0000256" key="4">
    <source>
        <dbReference type="ARBA" id="ARBA00009760"/>
    </source>
</evidence>
<evidence type="ECO:0000256" key="8">
    <source>
        <dbReference type="ARBA" id="ARBA00022631"/>
    </source>
</evidence>
<comment type="similarity">
    <text evidence="5">Belongs to the CCS1 family.</text>
</comment>
<dbReference type="Gene3D" id="3.30.70.100">
    <property type="match status" value="1"/>
</dbReference>
<dbReference type="PROSITE" id="PS00366">
    <property type="entry name" value="URICASE"/>
    <property type="match status" value="1"/>
</dbReference>
<comment type="subcellular location">
    <subcellularLocation>
        <location evidence="2">Peroxisome</location>
    </subcellularLocation>
</comment>
<dbReference type="Pfam" id="PF00403">
    <property type="entry name" value="HMA"/>
    <property type="match status" value="1"/>
</dbReference>
<dbReference type="Pfam" id="PF00080">
    <property type="entry name" value="Sod_Cu"/>
    <property type="match status" value="1"/>
</dbReference>
<keyword evidence="8" id="KW-0659">Purine metabolism</keyword>
<evidence type="ECO:0000256" key="2">
    <source>
        <dbReference type="ARBA" id="ARBA00004275"/>
    </source>
</evidence>
<feature type="domain" description="HMA" evidence="12">
    <location>
        <begin position="283"/>
        <end position="346"/>
    </location>
</feature>
<dbReference type="AlphaFoldDB" id="A0A1Z5T6E0"/>
<dbReference type="SUPFAM" id="SSF55008">
    <property type="entry name" value="HMA, heavy metal-associated domain"/>
    <property type="match status" value="1"/>
</dbReference>
<evidence type="ECO:0000313" key="13">
    <source>
        <dbReference type="EMBL" id="OTA31589.1"/>
    </source>
</evidence>
<dbReference type="PANTHER" id="PTHR42874:SF1">
    <property type="entry name" value="URICASE"/>
    <property type="match status" value="1"/>
</dbReference>
<dbReference type="FunFam" id="3.10.270.10:FF:000001">
    <property type="entry name" value="Uricase"/>
    <property type="match status" value="1"/>
</dbReference>
<comment type="pathway">
    <text evidence="3">Purine metabolism; urate degradation; (S)-allantoin from urate: step 1/3.</text>
</comment>
<evidence type="ECO:0000256" key="11">
    <source>
        <dbReference type="ARBA" id="ARBA00031317"/>
    </source>
</evidence>
<dbReference type="GO" id="GO:0006145">
    <property type="term" value="P:purine nucleobase catabolic process"/>
    <property type="evidence" value="ECO:0007669"/>
    <property type="project" value="TreeGrafter"/>
</dbReference>
<dbReference type="PROSITE" id="PS50846">
    <property type="entry name" value="HMA_2"/>
    <property type="match status" value="1"/>
</dbReference>
<dbReference type="InterPro" id="IPR036423">
    <property type="entry name" value="SOD-like_Cu/Zn_dom_sf"/>
</dbReference>
<dbReference type="OrthoDB" id="9992118at2759"/>
<keyword evidence="10" id="KW-0576">Peroxisome</keyword>
<dbReference type="GO" id="GO:0005777">
    <property type="term" value="C:peroxisome"/>
    <property type="evidence" value="ECO:0007669"/>
    <property type="project" value="UniProtKB-SubCell"/>
</dbReference>
<protein>
    <recommendedName>
        <fullName evidence="7">Superoxide dismutase 1 copper chaperone</fullName>
        <ecNumber evidence="6">1.7.3.3</ecNumber>
    </recommendedName>
    <alternativeName>
        <fullName evidence="11">Urate oxidase</fullName>
    </alternativeName>
</protein>
<proteinExistence type="inferred from homology"/>
<dbReference type="GO" id="GO:0004846">
    <property type="term" value="F:urate oxidase activity"/>
    <property type="evidence" value="ECO:0007669"/>
    <property type="project" value="UniProtKB-EC"/>
</dbReference>
<evidence type="ECO:0000256" key="5">
    <source>
        <dbReference type="ARBA" id="ARBA00010636"/>
    </source>
</evidence>
<dbReference type="GO" id="GO:0019628">
    <property type="term" value="P:urate catabolic process"/>
    <property type="evidence" value="ECO:0007669"/>
    <property type="project" value="UniProtKB-UniPathway"/>
</dbReference>
<dbReference type="PRINTS" id="PR00093">
    <property type="entry name" value="URICASE"/>
</dbReference>
<dbReference type="SUPFAM" id="SSF55620">
    <property type="entry name" value="Tetrahydrobiopterin biosynthesis enzymes-like"/>
    <property type="match status" value="2"/>
</dbReference>